<dbReference type="GO" id="GO:0000932">
    <property type="term" value="C:P-body"/>
    <property type="evidence" value="ECO:0007669"/>
    <property type="project" value="UniProtKB-SubCell"/>
</dbReference>
<proteinExistence type="inferred from homology"/>
<dbReference type="GO" id="GO:0006406">
    <property type="term" value="P:mRNA export from nucleus"/>
    <property type="evidence" value="ECO:0007669"/>
    <property type="project" value="UniProtKB-UniRule"/>
</dbReference>
<accession>A0A2T7A2B4</accession>
<comment type="similarity">
    <text evidence="1">Belongs to the ENY2 family.</text>
</comment>
<name>A0A2T7A2B4_TUBBO</name>
<keyword evidence="1" id="KW-0539">Nucleus</keyword>
<dbReference type="GO" id="GO:0071819">
    <property type="term" value="C:DUBm complex"/>
    <property type="evidence" value="ECO:0007669"/>
    <property type="project" value="UniProtKB-UniRule"/>
</dbReference>
<dbReference type="GO" id="GO:0006368">
    <property type="term" value="P:transcription elongation by RNA polymerase II"/>
    <property type="evidence" value="ECO:0007669"/>
    <property type="project" value="UniProtKB-UniRule"/>
</dbReference>
<organism evidence="2 3">
    <name type="scientific">Tuber borchii</name>
    <name type="common">White truffle</name>
    <dbReference type="NCBI Taxonomy" id="42251"/>
    <lineage>
        <taxon>Eukaryota</taxon>
        <taxon>Fungi</taxon>
        <taxon>Dikarya</taxon>
        <taxon>Ascomycota</taxon>
        <taxon>Pezizomycotina</taxon>
        <taxon>Pezizomycetes</taxon>
        <taxon>Pezizales</taxon>
        <taxon>Tuberaceae</taxon>
        <taxon>Tuber</taxon>
    </lineage>
</organism>
<comment type="caution">
    <text evidence="2">The sequence shown here is derived from an EMBL/GenBank/DDBJ whole genome shotgun (WGS) entry which is preliminary data.</text>
</comment>
<dbReference type="EMBL" id="NESQ01000037">
    <property type="protein sequence ID" value="PUU81869.1"/>
    <property type="molecule type" value="Genomic_DNA"/>
</dbReference>
<dbReference type="GO" id="GO:0000124">
    <property type="term" value="C:SAGA complex"/>
    <property type="evidence" value="ECO:0007669"/>
    <property type="project" value="UniProtKB-UniRule"/>
</dbReference>
<protein>
    <recommendedName>
        <fullName evidence="1">Transcription and mRNA export factor SUS1</fullName>
    </recommendedName>
</protein>
<dbReference type="Proteomes" id="UP000244722">
    <property type="component" value="Unassembled WGS sequence"/>
</dbReference>
<dbReference type="OrthoDB" id="6221744at2759"/>
<dbReference type="Gene3D" id="1.10.246.140">
    <property type="match status" value="1"/>
</dbReference>
<keyword evidence="1" id="KW-0653">Protein transport</keyword>
<keyword evidence="1" id="KW-0509">mRNA transport</keyword>
<dbReference type="GO" id="GO:0003713">
    <property type="term" value="F:transcription coactivator activity"/>
    <property type="evidence" value="ECO:0007669"/>
    <property type="project" value="UniProtKB-UniRule"/>
</dbReference>
<keyword evidence="1" id="KW-0963">Cytoplasm</keyword>
<keyword evidence="1" id="KW-0805">Transcription regulation</keyword>
<dbReference type="GO" id="GO:0015031">
    <property type="term" value="P:protein transport"/>
    <property type="evidence" value="ECO:0007669"/>
    <property type="project" value="UniProtKB-KW"/>
</dbReference>
<evidence type="ECO:0000313" key="3">
    <source>
        <dbReference type="Proteomes" id="UP000244722"/>
    </source>
</evidence>
<keyword evidence="1" id="KW-0010">Activator</keyword>
<sequence length="96" mass="10960">MSQDTSLRAEVNRRLLESGELERLESLFLDLLRESGWYEDTKNTCTEKLRSGELAGGGFNRLTEEVELECREKVPEGVRREMVLAIKKVLEGMVEG</sequence>
<dbReference type="PANTHER" id="PTHR12514">
    <property type="entry name" value="ENHANCER OF YELLOW 2 TRANSCRIPTION FACTOR"/>
    <property type="match status" value="1"/>
</dbReference>
<dbReference type="STRING" id="42251.A0A2T7A2B4"/>
<comment type="function">
    <text evidence="1">Involved in mRNA export coupled transcription activation by association with both the TREX-2 and the SAGA complexes. At the promoters, SAGA is required for recruitment of the basal transcription machinery. It influences RNA polymerase II transcriptional activity through different activities such as TBP interaction and promoter selectivity, interaction with transcription activators, and chromatin modification through histone acetylation and deubiquitination. Within the SAGA complex, participates to a subcomplex required for deubiquitination of H2B and for the maintenance of steady-state H3 methylation levels. The TREX-2 complex functions in docking export-competent ribonucleoprotein particles (mRNPs) to the nuclear entrance of the nuclear pore complex (nuclear basket). TREX-2 participates in mRNA export and accurate chromatin positioning in the nucleus by tethering genes to the nuclear periphery. May also be involved in cytoplasmic mRNA decay by interaction with components of P-bodies.</text>
</comment>
<dbReference type="GO" id="GO:0006325">
    <property type="term" value="P:chromatin organization"/>
    <property type="evidence" value="ECO:0007669"/>
    <property type="project" value="UniProtKB-KW"/>
</dbReference>
<dbReference type="InterPro" id="IPR018783">
    <property type="entry name" value="TF_ENY2"/>
</dbReference>
<comment type="subcellular location">
    <subcellularLocation>
        <location evidence="1">Nucleus</location>
        <location evidence="1">Nucleoplasm</location>
    </subcellularLocation>
    <subcellularLocation>
        <location evidence="1">Cytoplasm</location>
        <location evidence="1">P-body</location>
    </subcellularLocation>
</comment>
<dbReference type="InterPro" id="IPR038212">
    <property type="entry name" value="TF_EnY2_sf"/>
</dbReference>
<keyword evidence="1" id="KW-0804">Transcription</keyword>
<keyword evidence="1" id="KW-0813">Transport</keyword>
<dbReference type="AlphaFoldDB" id="A0A2T7A2B4"/>
<dbReference type="GO" id="GO:0005654">
    <property type="term" value="C:nucleoplasm"/>
    <property type="evidence" value="ECO:0007669"/>
    <property type="project" value="UniProtKB-SubCell"/>
</dbReference>
<dbReference type="GO" id="GO:0005643">
    <property type="term" value="C:nuclear pore"/>
    <property type="evidence" value="ECO:0007669"/>
    <property type="project" value="UniProtKB-UniRule"/>
</dbReference>
<dbReference type="GO" id="GO:0070390">
    <property type="term" value="C:transcription export complex 2"/>
    <property type="evidence" value="ECO:0007669"/>
    <property type="project" value="UniProtKB-UniRule"/>
</dbReference>
<keyword evidence="1" id="KW-0156">Chromatin regulator</keyword>
<keyword evidence="3" id="KW-1185">Reference proteome</keyword>
<evidence type="ECO:0000256" key="1">
    <source>
        <dbReference type="HAMAP-Rule" id="MF_03046"/>
    </source>
</evidence>
<dbReference type="Pfam" id="PF10163">
    <property type="entry name" value="EnY2"/>
    <property type="match status" value="1"/>
</dbReference>
<gene>
    <name evidence="1" type="primary">SUS1</name>
    <name evidence="2" type="ORF">B9Z19DRAFT_1121523</name>
</gene>
<dbReference type="HAMAP" id="MF_03046">
    <property type="entry name" value="ENY2_Sus1"/>
    <property type="match status" value="1"/>
</dbReference>
<comment type="subunit">
    <text evidence="1">Component of the nuclear pore complex (NPC)-associated TREX-2 complex (transcription and export complex 2), composed of at least SUS1, SAC3, THP1, SEM1, and CDC31. TREX-2 contains 2 SUS1 chains. The TREX-2 complex interacts with the nucleoporin NUP1. Component of the 1.8 MDa SAGA transcription coactivator-HAT complex. SAGA is built of 5 distinct domains with specialized functions. Within the SAGA complex, SUS1, SGF11, SGF73 and UBP8 form an additional subcomplex of SAGA called the DUB module (deubiquitination module). Interacts directly with THP1, SAC3, SGF11, and with the RNA polymerase II.</text>
</comment>
<reference evidence="2 3" key="1">
    <citation type="submission" date="2017-04" db="EMBL/GenBank/DDBJ databases">
        <title>Draft genome sequence of Tuber borchii Vittad., a whitish edible truffle.</title>
        <authorList>
            <consortium name="DOE Joint Genome Institute"/>
            <person name="Murat C."/>
            <person name="Kuo A."/>
            <person name="Barry K.W."/>
            <person name="Clum A."/>
            <person name="Dockter R.B."/>
            <person name="Fauchery L."/>
            <person name="Iotti M."/>
            <person name="Kohler A."/>
            <person name="Labutti K."/>
            <person name="Lindquist E.A."/>
            <person name="Lipzen A."/>
            <person name="Ohm R.A."/>
            <person name="Wang M."/>
            <person name="Grigoriev I.V."/>
            <person name="Zambonelli A."/>
            <person name="Martin F.M."/>
        </authorList>
    </citation>
    <scope>NUCLEOTIDE SEQUENCE [LARGE SCALE GENOMIC DNA]</scope>
    <source>
        <strain evidence="2 3">Tbo3840</strain>
    </source>
</reference>
<evidence type="ECO:0000313" key="2">
    <source>
        <dbReference type="EMBL" id="PUU81869.1"/>
    </source>
</evidence>
<keyword evidence="1" id="KW-0811">Translocation</keyword>